<dbReference type="Gene3D" id="1.20.120.1220">
    <property type="match status" value="1"/>
</dbReference>
<dbReference type="InterPro" id="IPR050882">
    <property type="entry name" value="Prepilin_peptidase/N-MTase"/>
</dbReference>
<dbReference type="RefSeq" id="WP_185674899.1">
    <property type="nucleotide sequence ID" value="NZ_JACHVB010000020.1"/>
</dbReference>
<evidence type="ECO:0000259" key="9">
    <source>
        <dbReference type="Pfam" id="PF06750"/>
    </source>
</evidence>
<organism evidence="10 11">
    <name type="scientific">Ruficoccus amylovorans</name>
    <dbReference type="NCBI Taxonomy" id="1804625"/>
    <lineage>
        <taxon>Bacteria</taxon>
        <taxon>Pseudomonadati</taxon>
        <taxon>Verrucomicrobiota</taxon>
        <taxon>Opitutia</taxon>
        <taxon>Puniceicoccales</taxon>
        <taxon>Cerasicoccaceae</taxon>
        <taxon>Ruficoccus</taxon>
    </lineage>
</organism>
<dbReference type="PANTHER" id="PTHR30487">
    <property type="entry name" value="TYPE 4 PREPILIN-LIKE PROTEINS LEADER PEPTIDE-PROCESSING ENZYME"/>
    <property type="match status" value="1"/>
</dbReference>
<evidence type="ECO:0000256" key="1">
    <source>
        <dbReference type="ARBA" id="ARBA00004651"/>
    </source>
</evidence>
<protein>
    <submittedName>
        <fullName evidence="10">Prepilin peptidase</fullName>
    </submittedName>
</protein>
<comment type="caution">
    <text evidence="10">The sequence shown here is derived from an EMBL/GenBank/DDBJ whole genome shotgun (WGS) entry which is preliminary data.</text>
</comment>
<keyword evidence="4 7" id="KW-0812">Transmembrane</keyword>
<keyword evidence="5 7" id="KW-1133">Transmembrane helix</keyword>
<dbReference type="Pfam" id="PF06750">
    <property type="entry name" value="A24_N_bact"/>
    <property type="match status" value="1"/>
</dbReference>
<feature type="transmembrane region" description="Helical" evidence="7">
    <location>
        <begin position="12"/>
        <end position="36"/>
    </location>
</feature>
<evidence type="ECO:0000256" key="3">
    <source>
        <dbReference type="ARBA" id="ARBA00022475"/>
    </source>
</evidence>
<comment type="similarity">
    <text evidence="2">Belongs to the peptidase A24 family.</text>
</comment>
<keyword evidence="3" id="KW-1003">Cell membrane</keyword>
<evidence type="ECO:0000256" key="2">
    <source>
        <dbReference type="ARBA" id="ARBA00005801"/>
    </source>
</evidence>
<gene>
    <name evidence="10" type="ORF">H5P28_06510</name>
</gene>
<dbReference type="InterPro" id="IPR000045">
    <property type="entry name" value="Prepilin_IV_endopep_pep"/>
</dbReference>
<proteinExistence type="inferred from homology"/>
<feature type="transmembrane region" description="Helical" evidence="7">
    <location>
        <begin position="208"/>
        <end position="241"/>
    </location>
</feature>
<dbReference type="InterPro" id="IPR010627">
    <property type="entry name" value="Prepilin_pept_A24_N"/>
</dbReference>
<feature type="transmembrane region" description="Helical" evidence="7">
    <location>
        <begin position="108"/>
        <end position="125"/>
    </location>
</feature>
<feature type="domain" description="Prepilin peptidase A24 N-terminal" evidence="9">
    <location>
        <begin position="22"/>
        <end position="102"/>
    </location>
</feature>
<dbReference type="Proteomes" id="UP000546464">
    <property type="component" value="Unassembled WGS sequence"/>
</dbReference>
<dbReference type="Pfam" id="PF01478">
    <property type="entry name" value="Peptidase_A24"/>
    <property type="match status" value="1"/>
</dbReference>
<name>A0A842HCC9_9BACT</name>
<feature type="transmembrane region" description="Helical" evidence="7">
    <location>
        <begin position="132"/>
        <end position="151"/>
    </location>
</feature>
<dbReference type="PANTHER" id="PTHR30487:SF0">
    <property type="entry name" value="PREPILIN LEADER PEPTIDASE_N-METHYLTRANSFERASE-RELATED"/>
    <property type="match status" value="1"/>
</dbReference>
<dbReference type="GO" id="GO:0006465">
    <property type="term" value="P:signal peptide processing"/>
    <property type="evidence" value="ECO:0007669"/>
    <property type="project" value="TreeGrafter"/>
</dbReference>
<feature type="transmembrane region" description="Helical" evidence="7">
    <location>
        <begin position="326"/>
        <end position="348"/>
    </location>
</feature>
<sequence length="373" mass="38796">MFEYIEEIDTLVPWFFPLAVFLFGACWGSFLNVVIYRVPAGKSVIRPGSHCACGQPIAWYDNIPILSWCLLRGKARCCGRYFSFRYPFVELLTGVLFVTAWLLLPPQVALAGFVFIALLIAGTFIDLDTMTLPDQITVGGCIAGVALSFLLPELHGFGGGEPWLLRAIRSAVIGMTGAAVGSGVILWIALSAEAVLRREAMGFGDVILMGCIGAFCGWQGALFAIFGGALLGTLVVIPMMILQKLFGLALPGPGKVVKAGAEGVSAALDKEEAAARAKAEATSKAAARSAGSECSKGDAGSEDIAASSESAKAGAAAQEAAADQQLGMGVAIPFGPWLALGGLVYFLFMRGPTDAYLEALKAAVFAPLGGGGA</sequence>
<evidence type="ECO:0000259" key="8">
    <source>
        <dbReference type="Pfam" id="PF01478"/>
    </source>
</evidence>
<feature type="transmembrane region" description="Helical" evidence="7">
    <location>
        <begin position="171"/>
        <end position="196"/>
    </location>
</feature>
<comment type="subcellular location">
    <subcellularLocation>
        <location evidence="1">Cell membrane</location>
        <topology evidence="1">Multi-pass membrane protein</topology>
    </subcellularLocation>
</comment>
<dbReference type="GO" id="GO:0005886">
    <property type="term" value="C:plasma membrane"/>
    <property type="evidence" value="ECO:0007669"/>
    <property type="project" value="UniProtKB-SubCell"/>
</dbReference>
<keyword evidence="11" id="KW-1185">Reference proteome</keyword>
<evidence type="ECO:0000256" key="7">
    <source>
        <dbReference type="SAM" id="Phobius"/>
    </source>
</evidence>
<dbReference type="EMBL" id="JACHVB010000020">
    <property type="protein sequence ID" value="MBC2593910.1"/>
    <property type="molecule type" value="Genomic_DNA"/>
</dbReference>
<feature type="domain" description="Prepilin type IV endopeptidase peptidase" evidence="8">
    <location>
        <begin position="113"/>
        <end position="237"/>
    </location>
</feature>
<dbReference type="AlphaFoldDB" id="A0A842HCC9"/>
<evidence type="ECO:0000256" key="4">
    <source>
        <dbReference type="ARBA" id="ARBA00022692"/>
    </source>
</evidence>
<evidence type="ECO:0000313" key="11">
    <source>
        <dbReference type="Proteomes" id="UP000546464"/>
    </source>
</evidence>
<evidence type="ECO:0000256" key="6">
    <source>
        <dbReference type="ARBA" id="ARBA00023136"/>
    </source>
</evidence>
<feature type="transmembrane region" description="Helical" evidence="7">
    <location>
        <begin position="82"/>
        <end position="102"/>
    </location>
</feature>
<evidence type="ECO:0000256" key="5">
    <source>
        <dbReference type="ARBA" id="ARBA00022989"/>
    </source>
</evidence>
<dbReference type="GO" id="GO:0004190">
    <property type="term" value="F:aspartic-type endopeptidase activity"/>
    <property type="evidence" value="ECO:0007669"/>
    <property type="project" value="InterPro"/>
</dbReference>
<keyword evidence="6 7" id="KW-0472">Membrane</keyword>
<reference evidence="10 11" key="1">
    <citation type="submission" date="2020-07" db="EMBL/GenBank/DDBJ databases">
        <authorList>
            <person name="Feng X."/>
        </authorList>
    </citation>
    <scope>NUCLEOTIDE SEQUENCE [LARGE SCALE GENOMIC DNA]</scope>
    <source>
        <strain evidence="10 11">JCM31066</strain>
    </source>
</reference>
<evidence type="ECO:0000313" key="10">
    <source>
        <dbReference type="EMBL" id="MBC2593910.1"/>
    </source>
</evidence>
<accession>A0A842HCC9</accession>